<proteinExistence type="predicted"/>
<dbReference type="GO" id="GO:0061061">
    <property type="term" value="P:muscle structure development"/>
    <property type="evidence" value="ECO:0007669"/>
    <property type="project" value="TreeGrafter"/>
</dbReference>
<keyword evidence="6" id="KW-1185">Reference proteome</keyword>
<dbReference type="OrthoDB" id="44841at2759"/>
<dbReference type="PROSITE" id="PS50106">
    <property type="entry name" value="PDZ"/>
    <property type="match status" value="1"/>
</dbReference>
<dbReference type="CDD" id="cd06753">
    <property type="entry name" value="PDZ_PDLIM-like"/>
    <property type="match status" value="1"/>
</dbReference>
<dbReference type="GO" id="GO:0030036">
    <property type="term" value="P:actin cytoskeleton organization"/>
    <property type="evidence" value="ECO:0007669"/>
    <property type="project" value="TreeGrafter"/>
</dbReference>
<evidence type="ECO:0000256" key="2">
    <source>
        <dbReference type="ARBA" id="ARBA00022490"/>
    </source>
</evidence>
<dbReference type="GO" id="GO:0003779">
    <property type="term" value="F:actin binding"/>
    <property type="evidence" value="ECO:0007669"/>
    <property type="project" value="TreeGrafter"/>
</dbReference>
<dbReference type="GO" id="GO:0001725">
    <property type="term" value="C:stress fiber"/>
    <property type="evidence" value="ECO:0007669"/>
    <property type="project" value="TreeGrafter"/>
</dbReference>
<dbReference type="Proteomes" id="UP000281406">
    <property type="component" value="Unassembled WGS sequence"/>
</dbReference>
<dbReference type="GO" id="GO:0051371">
    <property type="term" value="F:muscle alpha-actinin binding"/>
    <property type="evidence" value="ECO:0007669"/>
    <property type="project" value="TreeGrafter"/>
</dbReference>
<accession>A0A3N0Z6Q0</accession>
<dbReference type="FunFam" id="2.30.42.10:FF:000055">
    <property type="entry name" value="PDZ and LIM domain protein 3"/>
    <property type="match status" value="1"/>
</dbReference>
<evidence type="ECO:0000313" key="5">
    <source>
        <dbReference type="EMBL" id="ROL54139.1"/>
    </source>
</evidence>
<dbReference type="PANTHER" id="PTHR24214:SF1">
    <property type="entry name" value="PDZ AND LIM DOMAIN PROTEIN 2"/>
    <property type="match status" value="1"/>
</dbReference>
<organism evidence="5 6">
    <name type="scientific">Anabarilius grahami</name>
    <name type="common">Kanglang fish</name>
    <name type="synonym">Barilius grahami</name>
    <dbReference type="NCBI Taxonomy" id="495550"/>
    <lineage>
        <taxon>Eukaryota</taxon>
        <taxon>Metazoa</taxon>
        <taxon>Chordata</taxon>
        <taxon>Craniata</taxon>
        <taxon>Vertebrata</taxon>
        <taxon>Euteleostomi</taxon>
        <taxon>Actinopterygii</taxon>
        <taxon>Neopterygii</taxon>
        <taxon>Teleostei</taxon>
        <taxon>Ostariophysi</taxon>
        <taxon>Cypriniformes</taxon>
        <taxon>Xenocyprididae</taxon>
        <taxon>Xenocypridinae</taxon>
        <taxon>Xenocypridinae incertae sedis</taxon>
        <taxon>Anabarilius</taxon>
    </lineage>
</organism>
<dbReference type="SMART" id="SM00228">
    <property type="entry name" value="PDZ"/>
    <property type="match status" value="1"/>
</dbReference>
<keyword evidence="2" id="KW-0963">Cytoplasm</keyword>
<keyword evidence="3" id="KW-0440">LIM domain</keyword>
<dbReference type="GO" id="GO:0031941">
    <property type="term" value="C:filamentous actin"/>
    <property type="evidence" value="ECO:0007669"/>
    <property type="project" value="TreeGrafter"/>
</dbReference>
<protein>
    <submittedName>
        <fullName evidence="5">PDZ and LIM domain protein 2</fullName>
    </submittedName>
</protein>
<dbReference type="Pfam" id="PF00595">
    <property type="entry name" value="PDZ"/>
    <property type="match status" value="1"/>
</dbReference>
<evidence type="ECO:0000256" key="1">
    <source>
        <dbReference type="ARBA" id="ARBA00004496"/>
    </source>
</evidence>
<evidence type="ECO:0000313" key="6">
    <source>
        <dbReference type="Proteomes" id="UP000281406"/>
    </source>
</evidence>
<evidence type="ECO:0000256" key="3">
    <source>
        <dbReference type="ARBA" id="ARBA00023038"/>
    </source>
</evidence>
<comment type="subcellular location">
    <subcellularLocation>
        <location evidence="1">Cytoplasm</location>
    </subcellularLocation>
</comment>
<evidence type="ECO:0000259" key="4">
    <source>
        <dbReference type="PROSITE" id="PS50106"/>
    </source>
</evidence>
<dbReference type="EMBL" id="RJVU01007007">
    <property type="protein sequence ID" value="ROL54139.1"/>
    <property type="molecule type" value="Genomic_DNA"/>
</dbReference>
<keyword evidence="3" id="KW-0862">Zinc</keyword>
<dbReference type="GO" id="GO:0005912">
    <property type="term" value="C:adherens junction"/>
    <property type="evidence" value="ECO:0007669"/>
    <property type="project" value="TreeGrafter"/>
</dbReference>
<dbReference type="SUPFAM" id="SSF50156">
    <property type="entry name" value="PDZ domain-like"/>
    <property type="match status" value="1"/>
</dbReference>
<dbReference type="GO" id="GO:0030018">
    <property type="term" value="C:Z disc"/>
    <property type="evidence" value="ECO:0007669"/>
    <property type="project" value="TreeGrafter"/>
</dbReference>
<comment type="caution">
    <text evidence="5">The sequence shown here is derived from an EMBL/GenBank/DDBJ whole genome shotgun (WGS) entry which is preliminary data.</text>
</comment>
<reference evidence="5 6" key="1">
    <citation type="submission" date="2018-10" db="EMBL/GenBank/DDBJ databases">
        <title>Genome assembly for a Yunnan-Guizhou Plateau 3E fish, Anabarilius grahami (Regan), and its evolutionary and genetic applications.</title>
        <authorList>
            <person name="Jiang W."/>
        </authorList>
    </citation>
    <scope>NUCLEOTIDE SEQUENCE [LARGE SCALE GENOMIC DNA]</scope>
    <source>
        <strain evidence="5">AG-KIZ</strain>
        <tissue evidence="5">Muscle</tissue>
    </source>
</reference>
<keyword evidence="3" id="KW-0479">Metal-binding</keyword>
<feature type="domain" description="PDZ" evidence="4">
    <location>
        <begin position="61"/>
        <end position="144"/>
    </location>
</feature>
<dbReference type="GO" id="GO:0007507">
    <property type="term" value="P:heart development"/>
    <property type="evidence" value="ECO:0007669"/>
    <property type="project" value="TreeGrafter"/>
</dbReference>
<sequence>MYRCSRVVLTAHRASISLSSRRTLKYTINTTDPFSLTGTGQSKQTVVVLKGHLNSKLVGRQMTFRVNLTGPPPWGFRICGGRDFKRTLTVSKVHEGGRARDAGLRAGDVILEINGQDTGAMLNVEAQNKIKINEDQLCLLIERW</sequence>
<name>A0A3N0Z6Q0_ANAGA</name>
<dbReference type="InterPro" id="IPR036034">
    <property type="entry name" value="PDZ_sf"/>
</dbReference>
<dbReference type="PANTHER" id="PTHR24214">
    <property type="entry name" value="PDZ AND LIM DOMAIN PROTEIN ZASP"/>
    <property type="match status" value="1"/>
</dbReference>
<dbReference type="InterPro" id="IPR001478">
    <property type="entry name" value="PDZ"/>
</dbReference>
<dbReference type="AlphaFoldDB" id="A0A3N0Z6Q0"/>
<dbReference type="InterPro" id="IPR050604">
    <property type="entry name" value="PDZ-LIM_domain"/>
</dbReference>
<dbReference type="Gene3D" id="2.30.42.10">
    <property type="match status" value="1"/>
</dbReference>
<gene>
    <name evidence="5" type="ORF">DPX16_10562</name>
</gene>